<feature type="compositionally biased region" description="Acidic residues" evidence="1">
    <location>
        <begin position="54"/>
        <end position="82"/>
    </location>
</feature>
<feature type="transmembrane region" description="Helical" evidence="2">
    <location>
        <begin position="127"/>
        <end position="145"/>
    </location>
</feature>
<sequence>MTDKQIPPMPTNPPATHDWWDRLYTDDADDTGRPAKAPATADRLPDWRKGETVDLGDGDDEDDGQEHEADPGDANEEEDEGEGQQHAEPVPPAGVWFIPAPDYYPTSQPYLEAAKAGVALSPKTRALLYNLGAAGTGWAFGLVPFMSDSIADCGRNYSISGALVLGLGGLAVVAHFWDRRTRHWWGPFAWVARIPLASIVTALALYAPASQL</sequence>
<gene>
    <name evidence="3" type="ORF">JOF35_001132</name>
</gene>
<feature type="compositionally biased region" description="Basic and acidic residues" evidence="1">
    <location>
        <begin position="18"/>
        <end position="33"/>
    </location>
</feature>
<comment type="caution">
    <text evidence="3">The sequence shown here is derived from an EMBL/GenBank/DDBJ whole genome shotgun (WGS) entry which is preliminary data.</text>
</comment>
<feature type="transmembrane region" description="Helical" evidence="2">
    <location>
        <begin position="184"/>
        <end position="207"/>
    </location>
</feature>
<feature type="transmembrane region" description="Helical" evidence="2">
    <location>
        <begin position="157"/>
        <end position="177"/>
    </location>
</feature>
<evidence type="ECO:0000256" key="1">
    <source>
        <dbReference type="SAM" id="MobiDB-lite"/>
    </source>
</evidence>
<keyword evidence="2" id="KW-0812">Transmembrane</keyword>
<feature type="region of interest" description="Disordered" evidence="1">
    <location>
        <begin position="1"/>
        <end position="92"/>
    </location>
</feature>
<evidence type="ECO:0000313" key="4">
    <source>
        <dbReference type="Proteomes" id="UP001234880"/>
    </source>
</evidence>
<dbReference type="Proteomes" id="UP001234880">
    <property type="component" value="Unassembled WGS sequence"/>
</dbReference>
<reference evidence="3 4" key="1">
    <citation type="submission" date="2023-07" db="EMBL/GenBank/DDBJ databases">
        <title>Sequencing the genomes of 1000 actinobacteria strains.</title>
        <authorList>
            <person name="Klenk H.-P."/>
        </authorList>
    </citation>
    <scope>NUCLEOTIDE SEQUENCE [LARGE SCALE GENOMIC DNA]</scope>
    <source>
        <strain evidence="3 4">DSM 41600</strain>
    </source>
</reference>
<evidence type="ECO:0000313" key="3">
    <source>
        <dbReference type="EMBL" id="MDP9608855.1"/>
    </source>
</evidence>
<keyword evidence="4" id="KW-1185">Reference proteome</keyword>
<dbReference type="EMBL" id="JAURUE010000001">
    <property type="protein sequence ID" value="MDP9608855.1"/>
    <property type="molecule type" value="Genomic_DNA"/>
</dbReference>
<dbReference type="RefSeq" id="WP_307110186.1">
    <property type="nucleotide sequence ID" value="NZ_JAURUE010000001.1"/>
</dbReference>
<protein>
    <submittedName>
        <fullName evidence="3">Uncharacterized protein</fullName>
    </submittedName>
</protein>
<keyword evidence="2" id="KW-0472">Membrane</keyword>
<keyword evidence="2" id="KW-1133">Transmembrane helix</keyword>
<name>A0ABT9KKZ2_9ACTN</name>
<organism evidence="3 4">
    <name type="scientific">Streptomyces demainii</name>
    <dbReference type="NCBI Taxonomy" id="588122"/>
    <lineage>
        <taxon>Bacteria</taxon>
        <taxon>Bacillati</taxon>
        <taxon>Actinomycetota</taxon>
        <taxon>Actinomycetes</taxon>
        <taxon>Kitasatosporales</taxon>
        <taxon>Streptomycetaceae</taxon>
        <taxon>Streptomyces</taxon>
    </lineage>
</organism>
<feature type="compositionally biased region" description="Basic and acidic residues" evidence="1">
    <location>
        <begin position="43"/>
        <end position="52"/>
    </location>
</feature>
<accession>A0ABT9KKZ2</accession>
<evidence type="ECO:0000256" key="2">
    <source>
        <dbReference type="SAM" id="Phobius"/>
    </source>
</evidence>
<proteinExistence type="predicted"/>